<dbReference type="PANTHER" id="PTHR43721">
    <property type="entry name" value="ELONGATION FACTOR TU-RELATED"/>
    <property type="match status" value="1"/>
</dbReference>
<protein>
    <recommendedName>
        <fullName evidence="7">Translation elongation factor SelB winged helix type 3 domain-containing protein</fullName>
    </recommendedName>
</protein>
<evidence type="ECO:0000259" key="4">
    <source>
        <dbReference type="Pfam" id="PF25461"/>
    </source>
</evidence>
<organism evidence="5 6">
    <name type="scientific">Streptomyces sodiiphilus</name>
    <dbReference type="NCBI Taxonomy" id="226217"/>
    <lineage>
        <taxon>Bacteria</taxon>
        <taxon>Bacillati</taxon>
        <taxon>Actinomycetota</taxon>
        <taxon>Actinomycetes</taxon>
        <taxon>Kitasatosporales</taxon>
        <taxon>Streptomycetaceae</taxon>
        <taxon>Streptomyces</taxon>
    </lineage>
</organism>
<dbReference type="SUPFAM" id="SSF46785">
    <property type="entry name" value="Winged helix' DNA-binding domain"/>
    <property type="match status" value="1"/>
</dbReference>
<dbReference type="InterPro" id="IPR015191">
    <property type="entry name" value="SelB_WHD4"/>
</dbReference>
<feature type="region of interest" description="Disordered" evidence="1">
    <location>
        <begin position="88"/>
        <end position="108"/>
    </location>
</feature>
<dbReference type="InterPro" id="IPR009000">
    <property type="entry name" value="Transl_B-barrel_sf"/>
</dbReference>
<dbReference type="Gene3D" id="2.40.30.10">
    <property type="entry name" value="Translation factors"/>
    <property type="match status" value="1"/>
</dbReference>
<evidence type="ECO:0000259" key="3">
    <source>
        <dbReference type="Pfam" id="PF09107"/>
    </source>
</evidence>
<dbReference type="Pfam" id="PF25461">
    <property type="entry name" value="Beta-barrel_SelB"/>
    <property type="match status" value="1"/>
</dbReference>
<dbReference type="InterPro" id="IPR050055">
    <property type="entry name" value="EF-Tu_GTPase"/>
</dbReference>
<dbReference type="InterPro" id="IPR057335">
    <property type="entry name" value="Beta-barrel_SelB"/>
</dbReference>
<keyword evidence="6" id="KW-1185">Reference proteome</keyword>
<dbReference type="RefSeq" id="WP_344259666.1">
    <property type="nucleotide sequence ID" value="NZ_BAAAMJ010000010.1"/>
</dbReference>
<feature type="domain" description="Elongation factor SelB fourth winged-helix" evidence="3">
    <location>
        <begin position="358"/>
        <end position="401"/>
    </location>
</feature>
<sequence length="411" mass="43273">MPGAGTVVTGTLTAGTLAVGDELELSPAGQRVTVRGLHTLGRPVPRVAAPARVAVGLRRAHHTDVRRGHALVTPGAWWRTGVVDVRLPAAPAPPGDDSPRAGPPPRLPAEPLVHCGTAMTSARLRRFDDHTARLTLRTPLDLRLGDRLLLRDPGSRLLTGAVVLDVTPPELSGRGAGAARARALSGLTGTPADGAALLRRLGHARPGDLASMGARVPECAVRAAGWVVDREHAAGRRERLREEVSGYGLPLGAARQLTGLPDTRLVEAVAGEEFTVRDGRLYRAGDAGRLPEEVREAAAALRQELSGAPFRAPGRGRLAELGVTRRQVAVLVGHGELEQYGEVLLPRGAAELAAGRLRALDGPFTVGECCRALETSRRVAVPLLEALDRAGVTVRDADGRRVVRPGTEHHG</sequence>
<gene>
    <name evidence="5" type="ORF">GCM10009716_14310</name>
</gene>
<dbReference type="Pfam" id="PF09107">
    <property type="entry name" value="WHD_3rd_SelB"/>
    <property type="match status" value="1"/>
</dbReference>
<feature type="domain" description="Translation elongation factor EFTu-like" evidence="2">
    <location>
        <begin position="5"/>
        <end position="71"/>
    </location>
</feature>
<evidence type="ECO:0000313" key="5">
    <source>
        <dbReference type="EMBL" id="GAA1905548.1"/>
    </source>
</evidence>
<evidence type="ECO:0000313" key="6">
    <source>
        <dbReference type="Proteomes" id="UP001501303"/>
    </source>
</evidence>
<dbReference type="PANTHER" id="PTHR43721:SF9">
    <property type="entry name" value="GTP-BINDING PROTEIN 1"/>
    <property type="match status" value="1"/>
</dbReference>
<accession>A0ABP5A8L4</accession>
<feature type="compositionally biased region" description="Pro residues" evidence="1">
    <location>
        <begin position="90"/>
        <end position="108"/>
    </location>
</feature>
<evidence type="ECO:0008006" key="7">
    <source>
        <dbReference type="Google" id="ProtNLM"/>
    </source>
</evidence>
<feature type="domain" description="Selenocysteine-specific elongation factor beta-barrel" evidence="4">
    <location>
        <begin position="113"/>
        <end position="170"/>
    </location>
</feature>
<name>A0ABP5A8L4_9ACTN</name>
<dbReference type="InterPro" id="IPR036388">
    <property type="entry name" value="WH-like_DNA-bd_sf"/>
</dbReference>
<dbReference type="Proteomes" id="UP001501303">
    <property type="component" value="Unassembled WGS sequence"/>
</dbReference>
<evidence type="ECO:0000256" key="1">
    <source>
        <dbReference type="SAM" id="MobiDB-lite"/>
    </source>
</evidence>
<dbReference type="SUPFAM" id="SSF50447">
    <property type="entry name" value="Translation proteins"/>
    <property type="match status" value="1"/>
</dbReference>
<dbReference type="Pfam" id="PF03144">
    <property type="entry name" value="GTP_EFTU_D2"/>
    <property type="match status" value="1"/>
</dbReference>
<comment type="caution">
    <text evidence="5">The sequence shown here is derived from an EMBL/GenBank/DDBJ whole genome shotgun (WGS) entry which is preliminary data.</text>
</comment>
<proteinExistence type="predicted"/>
<dbReference type="InterPro" id="IPR036390">
    <property type="entry name" value="WH_DNA-bd_sf"/>
</dbReference>
<evidence type="ECO:0000259" key="2">
    <source>
        <dbReference type="Pfam" id="PF03144"/>
    </source>
</evidence>
<dbReference type="Gene3D" id="1.10.10.10">
    <property type="entry name" value="Winged helix-like DNA-binding domain superfamily/Winged helix DNA-binding domain"/>
    <property type="match status" value="1"/>
</dbReference>
<dbReference type="EMBL" id="BAAAMJ010000010">
    <property type="protein sequence ID" value="GAA1905548.1"/>
    <property type="molecule type" value="Genomic_DNA"/>
</dbReference>
<reference evidence="6" key="1">
    <citation type="journal article" date="2019" name="Int. J. Syst. Evol. Microbiol.">
        <title>The Global Catalogue of Microorganisms (GCM) 10K type strain sequencing project: providing services to taxonomists for standard genome sequencing and annotation.</title>
        <authorList>
            <consortium name="The Broad Institute Genomics Platform"/>
            <consortium name="The Broad Institute Genome Sequencing Center for Infectious Disease"/>
            <person name="Wu L."/>
            <person name="Ma J."/>
        </authorList>
    </citation>
    <scope>NUCLEOTIDE SEQUENCE [LARGE SCALE GENOMIC DNA]</scope>
    <source>
        <strain evidence="6">JCM 13581</strain>
    </source>
</reference>
<dbReference type="InterPro" id="IPR004161">
    <property type="entry name" value="EFTu-like_2"/>
</dbReference>